<organism evidence="1 2">
    <name type="scientific">Trachymyrmex cornetzi</name>
    <dbReference type="NCBI Taxonomy" id="471704"/>
    <lineage>
        <taxon>Eukaryota</taxon>
        <taxon>Metazoa</taxon>
        <taxon>Ecdysozoa</taxon>
        <taxon>Arthropoda</taxon>
        <taxon>Hexapoda</taxon>
        <taxon>Insecta</taxon>
        <taxon>Pterygota</taxon>
        <taxon>Neoptera</taxon>
        <taxon>Endopterygota</taxon>
        <taxon>Hymenoptera</taxon>
        <taxon>Apocrita</taxon>
        <taxon>Aculeata</taxon>
        <taxon>Formicoidea</taxon>
        <taxon>Formicidae</taxon>
        <taxon>Myrmicinae</taxon>
        <taxon>Trachymyrmex</taxon>
    </lineage>
</organism>
<dbReference type="AlphaFoldDB" id="A0A195EF63"/>
<keyword evidence="2" id="KW-1185">Reference proteome</keyword>
<reference evidence="1 2" key="1">
    <citation type="submission" date="2015-09" db="EMBL/GenBank/DDBJ databases">
        <title>Trachymyrmex cornetzi WGS genome.</title>
        <authorList>
            <person name="Nygaard S."/>
            <person name="Hu H."/>
            <person name="Boomsma J."/>
            <person name="Zhang G."/>
        </authorList>
    </citation>
    <scope>NUCLEOTIDE SEQUENCE [LARGE SCALE GENOMIC DNA]</scope>
    <source>
        <strain evidence="1">Tcor2-1</strain>
        <tissue evidence="1">Whole body</tissue>
    </source>
</reference>
<name>A0A195EF63_9HYME</name>
<accession>A0A195EF63</accession>
<dbReference type="Proteomes" id="UP000078492">
    <property type="component" value="Unassembled WGS sequence"/>
</dbReference>
<proteinExistence type="predicted"/>
<evidence type="ECO:0000313" key="1">
    <source>
        <dbReference type="EMBL" id="KYN23447.1"/>
    </source>
</evidence>
<dbReference type="EMBL" id="KQ979039">
    <property type="protein sequence ID" value="KYN23447.1"/>
    <property type="molecule type" value="Genomic_DNA"/>
</dbReference>
<evidence type="ECO:0000313" key="2">
    <source>
        <dbReference type="Proteomes" id="UP000078492"/>
    </source>
</evidence>
<feature type="non-terminal residue" evidence="1">
    <location>
        <position position="1"/>
    </location>
</feature>
<gene>
    <name evidence="1" type="ORF">ALC57_04321</name>
</gene>
<sequence>FRTHRAAVPVMTAPRRALCPSVYSFFVTKARYSACKRRAHAGGDDTFLRIEERRRERDPGVSTIRNARLVPSPSLTTKRCLLRRRDTNSFANSCLVSIVSPFTVRYRRELKNCKFLIFTVTAIIKVTLKYVVKQIIL</sequence>
<protein>
    <submittedName>
        <fullName evidence="1">Uncharacterized protein</fullName>
    </submittedName>
</protein>